<keyword evidence="1" id="KW-0999">Mitochondrion inner membrane</keyword>
<evidence type="ECO:0000313" key="4">
    <source>
        <dbReference type="Proteomes" id="UP000009022"/>
    </source>
</evidence>
<dbReference type="GO" id="GO:0015031">
    <property type="term" value="P:protein transport"/>
    <property type="evidence" value="ECO:0007669"/>
    <property type="project" value="UniProtKB-KW"/>
</dbReference>
<comment type="subcellular location">
    <subcellularLocation>
        <location evidence="1">Mitochondrion inner membrane</location>
        <topology evidence="1">Peripheral membrane protein</topology>
        <orientation evidence="1">Intermembrane side</orientation>
    </subcellularLocation>
</comment>
<dbReference type="RefSeq" id="XP_002112736.1">
    <property type="nucleotide sequence ID" value="XM_002112700.1"/>
</dbReference>
<dbReference type="OMA" id="DLCYTGT"/>
<feature type="domain" description="Tim10-like" evidence="2">
    <location>
        <begin position="20"/>
        <end position="80"/>
    </location>
</feature>
<protein>
    <recommendedName>
        <fullName evidence="1">Mitochondrial import inner membrane translocase subunit</fullName>
    </recommendedName>
</protein>
<dbReference type="InterPro" id="IPR004217">
    <property type="entry name" value="Tim10-like"/>
</dbReference>
<comment type="similarity">
    <text evidence="1">Belongs to the small Tim family.</text>
</comment>
<keyword evidence="1" id="KW-1015">Disulfide bond</keyword>
<dbReference type="InterPro" id="IPR035427">
    <property type="entry name" value="Tim10-like_dom_sf"/>
</dbReference>
<accession>B3RXC7</accession>
<reference evidence="3 4" key="1">
    <citation type="journal article" date="2008" name="Nature">
        <title>The Trichoplax genome and the nature of placozoans.</title>
        <authorList>
            <person name="Srivastava M."/>
            <person name="Begovic E."/>
            <person name="Chapman J."/>
            <person name="Putnam N.H."/>
            <person name="Hellsten U."/>
            <person name="Kawashima T."/>
            <person name="Kuo A."/>
            <person name="Mitros T."/>
            <person name="Salamov A."/>
            <person name="Carpenter M.L."/>
            <person name="Signorovitch A.Y."/>
            <person name="Moreno M.A."/>
            <person name="Kamm K."/>
            <person name="Grimwood J."/>
            <person name="Schmutz J."/>
            <person name="Shapiro H."/>
            <person name="Grigoriev I.V."/>
            <person name="Buss L.W."/>
            <person name="Schierwater B."/>
            <person name="Dellaporta S.L."/>
            <person name="Rokhsar D.S."/>
        </authorList>
    </citation>
    <scope>NUCLEOTIDE SEQUENCE [LARGE SCALE GENOMIC DNA]</scope>
    <source>
        <strain evidence="3 4">Grell-BS-1999</strain>
    </source>
</reference>
<keyword evidence="1" id="KW-0813">Transport</keyword>
<organism evidence="3 4">
    <name type="scientific">Trichoplax adhaerens</name>
    <name type="common">Trichoplax reptans</name>
    <dbReference type="NCBI Taxonomy" id="10228"/>
    <lineage>
        <taxon>Eukaryota</taxon>
        <taxon>Metazoa</taxon>
        <taxon>Placozoa</taxon>
        <taxon>Uniplacotomia</taxon>
        <taxon>Trichoplacea</taxon>
        <taxon>Trichoplacidae</taxon>
        <taxon>Trichoplax</taxon>
    </lineage>
</organism>
<gene>
    <name evidence="3" type="ORF">TRIADDRAFT_26075</name>
</gene>
<dbReference type="CTD" id="6753498"/>
<dbReference type="PhylomeDB" id="B3RXC7"/>
<dbReference type="Pfam" id="PF02953">
    <property type="entry name" value="zf-Tim10_DDP"/>
    <property type="match status" value="1"/>
</dbReference>
<dbReference type="GeneID" id="6753498"/>
<dbReference type="SUPFAM" id="SSF144122">
    <property type="entry name" value="Tim10-like"/>
    <property type="match status" value="1"/>
</dbReference>
<dbReference type="KEGG" id="tad:TRIADDRAFT_26075"/>
<dbReference type="Gene3D" id="1.10.287.810">
    <property type="entry name" value="Mitochondrial import inner membrane translocase subunit tim13 like domains"/>
    <property type="match status" value="1"/>
</dbReference>
<dbReference type="GO" id="GO:0005743">
    <property type="term" value="C:mitochondrial inner membrane"/>
    <property type="evidence" value="ECO:0007669"/>
    <property type="project" value="UniProtKB-SubCell"/>
</dbReference>
<keyword evidence="1" id="KW-0811">Translocation</keyword>
<dbReference type="OrthoDB" id="344165at2759"/>
<name>B3RXC7_TRIAD</name>
<comment type="function">
    <text evidence="1">Mitochondrial intermembrane chaperone that participates in the import and insertion of some multi-pass transmembrane proteins into the mitochondrial inner membrane. Also required for the transfer of beta-barrel precursors from the TOM complex to the sorting and assembly machinery (SAM complex) of the outer membrane. Acts as a chaperone-like protein that protects the hydrophobic precursors from aggregation and guide them through the mitochondrial intermembrane space.</text>
</comment>
<keyword evidence="1" id="KW-0653">Protein transport</keyword>
<proteinExistence type="inferred from homology"/>
<comment type="subunit">
    <text evidence="1">Heterohexamer.</text>
</comment>
<dbReference type="STRING" id="10228.B3RXC7"/>
<dbReference type="InParanoid" id="B3RXC7"/>
<evidence type="ECO:0000256" key="1">
    <source>
        <dbReference type="RuleBase" id="RU367043"/>
    </source>
</evidence>
<dbReference type="EMBL" id="DS985245">
    <property type="protein sequence ID" value="EDV24846.1"/>
    <property type="molecule type" value="Genomic_DNA"/>
</dbReference>
<dbReference type="FunCoup" id="B3RXC7">
    <property type="interactions" value="798"/>
</dbReference>
<dbReference type="HOGENOM" id="CLU_141397_1_2_1"/>
<sequence length="90" mass="10158">MEDFASAGANQVGDPQLQRIIEMETQKARFQALVHNLTDVCWEKCIDRPAAKLDSRSESCIVNCVERFIDTSNFVVNRLSDISKRSSPIN</sequence>
<evidence type="ECO:0000313" key="3">
    <source>
        <dbReference type="EMBL" id="EDV24846.1"/>
    </source>
</evidence>
<dbReference type="eggNOG" id="KOG3489">
    <property type="taxonomic scope" value="Eukaryota"/>
</dbReference>
<evidence type="ECO:0000259" key="2">
    <source>
        <dbReference type="Pfam" id="PF02953"/>
    </source>
</evidence>
<keyword evidence="1" id="KW-0496">Mitochondrion</keyword>
<keyword evidence="1" id="KW-0143">Chaperone</keyword>
<comment type="domain">
    <text evidence="1">The twin CX3C motif contains 4 conserved Cys residues that form 2 disulfide bonds in the mitochondrial intermembrane space.</text>
</comment>
<keyword evidence="1" id="KW-0472">Membrane</keyword>
<keyword evidence="4" id="KW-1185">Reference proteome</keyword>
<dbReference type="AlphaFoldDB" id="B3RXC7"/>
<dbReference type="Proteomes" id="UP000009022">
    <property type="component" value="Unassembled WGS sequence"/>
</dbReference>